<gene>
    <name evidence="2" type="ORF">McpCs1_06360</name>
</gene>
<protein>
    <recommendedName>
        <fullName evidence="4">Transmembrane protein</fullName>
    </recommendedName>
</protein>
<comment type="caution">
    <text evidence="2">The sequence shown here is derived from an EMBL/GenBank/DDBJ whole genome shotgun (WGS) entry which is preliminary data.</text>
</comment>
<feature type="transmembrane region" description="Helical" evidence="1">
    <location>
        <begin position="20"/>
        <end position="44"/>
    </location>
</feature>
<evidence type="ECO:0000313" key="3">
    <source>
        <dbReference type="Proteomes" id="UP001283212"/>
    </source>
</evidence>
<evidence type="ECO:0000313" key="2">
    <source>
        <dbReference type="EMBL" id="MDV0443266.1"/>
    </source>
</evidence>
<dbReference type="Proteomes" id="UP001283212">
    <property type="component" value="Unassembled WGS sequence"/>
</dbReference>
<keyword evidence="3" id="KW-1185">Reference proteome</keyword>
<accession>A0AAE4MFL8</accession>
<organism evidence="2 3">
    <name type="scientific">Methanorbis rubei</name>
    <dbReference type="NCBI Taxonomy" id="3028300"/>
    <lineage>
        <taxon>Archaea</taxon>
        <taxon>Methanobacteriati</taxon>
        <taxon>Methanobacteriota</taxon>
        <taxon>Stenosarchaea group</taxon>
        <taxon>Methanomicrobia</taxon>
        <taxon>Methanomicrobiales</taxon>
        <taxon>Methanocorpusculaceae</taxon>
        <taxon>Methanorbis</taxon>
    </lineage>
</organism>
<evidence type="ECO:0008006" key="4">
    <source>
        <dbReference type="Google" id="ProtNLM"/>
    </source>
</evidence>
<reference evidence="2 3" key="1">
    <citation type="submission" date="2023-06" db="EMBL/GenBank/DDBJ databases">
        <title>Genome sequence of Methancorpusculaceae sp. Cs1.</title>
        <authorList>
            <person name="Protasov E."/>
            <person name="Platt K."/>
            <person name="Poehlein A."/>
            <person name="Daniel R."/>
            <person name="Brune A."/>
        </authorList>
    </citation>
    <scope>NUCLEOTIDE SEQUENCE [LARGE SCALE GENOMIC DNA]</scope>
    <source>
        <strain evidence="2 3">Cs1</strain>
    </source>
</reference>
<keyword evidence="1" id="KW-1133">Transmembrane helix</keyword>
<dbReference type="RefSeq" id="WP_338095793.1">
    <property type="nucleotide sequence ID" value="NZ_JAWDKB010000002.1"/>
</dbReference>
<sequence length="142" mass="15573">MESCVYANNYDTRSARHSGFFPLLIGIILIIGIIGGLVFAGIMAMDRIVENVEKNAAVIVHLYGDDIEVMILSSSFEKEITSIEISIDEVPDSRRIHPVTLGTPFLFKNIAVGVTGSKFVVINAVFTDGSSTVIHYTKFQFS</sequence>
<keyword evidence="1" id="KW-0472">Membrane</keyword>
<name>A0AAE4MFL8_9EURY</name>
<keyword evidence="1" id="KW-0812">Transmembrane</keyword>
<dbReference type="AlphaFoldDB" id="A0AAE4MFL8"/>
<dbReference type="EMBL" id="JAWDKB010000002">
    <property type="protein sequence ID" value="MDV0443266.1"/>
    <property type="molecule type" value="Genomic_DNA"/>
</dbReference>
<proteinExistence type="predicted"/>
<evidence type="ECO:0000256" key="1">
    <source>
        <dbReference type="SAM" id="Phobius"/>
    </source>
</evidence>